<evidence type="ECO:0000256" key="1">
    <source>
        <dbReference type="ARBA" id="ARBA00022679"/>
    </source>
</evidence>
<name>A0A086Y8H5_9RHOB</name>
<dbReference type="InterPro" id="IPR029044">
    <property type="entry name" value="Nucleotide-diphossugar_trans"/>
</dbReference>
<dbReference type="eggNOG" id="COG1208">
    <property type="taxonomic scope" value="Bacteria"/>
</dbReference>
<dbReference type="OrthoDB" id="9788272at2"/>
<dbReference type="Gene3D" id="3.90.550.10">
    <property type="entry name" value="Spore Coat Polysaccharide Biosynthesis Protein SpsA, Chain A"/>
    <property type="match status" value="1"/>
</dbReference>
<dbReference type="AlphaFoldDB" id="A0A086Y8H5"/>
<dbReference type="Proteomes" id="UP000028826">
    <property type="component" value="Unassembled WGS sequence"/>
</dbReference>
<evidence type="ECO:0000256" key="2">
    <source>
        <dbReference type="ARBA" id="ARBA00022695"/>
    </source>
</evidence>
<sequence>MRNARLPLMLFAAGRGTRMGALTLDRPKPLVEVAGLPLIDHALGLAEAAGAEPIVVNTHYLAPMIEAHLGKRVLYSPEPTLLETGGGLRAALPLLGGGPVYTLNSDAVWTGPNPLATLAAAWEPERMDGLLLLVPKSRAAGHGPKGDFDLADGLVTRGQDYIYTGAQIIRPDGLAGIAAEVFSLNVLWDEMIAAGRLYGVVHPGRWCDVGRPEGIALGEAMLADG</sequence>
<keyword evidence="2" id="KW-0548">Nucleotidyltransferase</keyword>
<dbReference type="GO" id="GO:0016779">
    <property type="term" value="F:nucleotidyltransferase activity"/>
    <property type="evidence" value="ECO:0007669"/>
    <property type="project" value="UniProtKB-KW"/>
</dbReference>
<dbReference type="InterPro" id="IPR050065">
    <property type="entry name" value="GlmU-like"/>
</dbReference>
<reference evidence="4 5" key="1">
    <citation type="submission" date="2014-03" db="EMBL/GenBank/DDBJ databases">
        <title>Genome of Haematobacter massiliensis CCUG 47968.</title>
        <authorList>
            <person name="Wang D."/>
            <person name="Wang G."/>
        </authorList>
    </citation>
    <scope>NUCLEOTIDE SEQUENCE [LARGE SCALE GENOMIC DNA]</scope>
    <source>
        <strain evidence="4 5">CCUG 47968</strain>
    </source>
</reference>
<dbReference type="Pfam" id="PF12804">
    <property type="entry name" value="NTP_transf_3"/>
    <property type="match status" value="1"/>
</dbReference>
<protein>
    <submittedName>
        <fullName evidence="4">Nucleotidyltransferase</fullName>
    </submittedName>
</protein>
<proteinExistence type="predicted"/>
<organism evidence="4 5">
    <name type="scientific">Haematobacter massiliensis</name>
    <dbReference type="NCBI Taxonomy" id="195105"/>
    <lineage>
        <taxon>Bacteria</taxon>
        <taxon>Pseudomonadati</taxon>
        <taxon>Pseudomonadota</taxon>
        <taxon>Alphaproteobacteria</taxon>
        <taxon>Rhodobacterales</taxon>
        <taxon>Paracoccaceae</taxon>
        <taxon>Haematobacter</taxon>
    </lineage>
</organism>
<keyword evidence="3" id="KW-0460">Magnesium</keyword>
<accession>A0A086Y8H5</accession>
<dbReference type="SUPFAM" id="SSF53448">
    <property type="entry name" value="Nucleotide-diphospho-sugar transferases"/>
    <property type="match status" value="1"/>
</dbReference>
<dbReference type="PANTHER" id="PTHR43584">
    <property type="entry name" value="NUCLEOTIDYL TRANSFERASE"/>
    <property type="match status" value="1"/>
</dbReference>
<dbReference type="InterPro" id="IPR025877">
    <property type="entry name" value="MobA-like_NTP_Trfase"/>
</dbReference>
<keyword evidence="1 4" id="KW-0808">Transferase</keyword>
<evidence type="ECO:0000256" key="3">
    <source>
        <dbReference type="ARBA" id="ARBA00022842"/>
    </source>
</evidence>
<dbReference type="STRING" id="195105.CN97_13605"/>
<comment type="caution">
    <text evidence="4">The sequence shown here is derived from an EMBL/GenBank/DDBJ whole genome shotgun (WGS) entry which is preliminary data.</text>
</comment>
<gene>
    <name evidence="4" type="ORF">CN97_13605</name>
</gene>
<dbReference type="PANTHER" id="PTHR43584:SF8">
    <property type="entry name" value="N-ACETYLMURAMATE ALPHA-1-PHOSPHATE URIDYLYLTRANSFERASE"/>
    <property type="match status" value="1"/>
</dbReference>
<dbReference type="EMBL" id="JGYG01000003">
    <property type="protein sequence ID" value="KFI30575.1"/>
    <property type="molecule type" value="Genomic_DNA"/>
</dbReference>
<dbReference type="RefSeq" id="WP_035709257.1">
    <property type="nucleotide sequence ID" value="NZ_CAMIFG010000089.1"/>
</dbReference>
<keyword evidence="5" id="KW-1185">Reference proteome</keyword>
<evidence type="ECO:0000313" key="5">
    <source>
        <dbReference type="Proteomes" id="UP000028826"/>
    </source>
</evidence>
<dbReference type="CDD" id="cd06422">
    <property type="entry name" value="NTP_transferase_like_1"/>
    <property type="match status" value="1"/>
</dbReference>
<evidence type="ECO:0000313" key="4">
    <source>
        <dbReference type="EMBL" id="KFI30575.1"/>
    </source>
</evidence>